<dbReference type="Proteomes" id="UP001295684">
    <property type="component" value="Unassembled WGS sequence"/>
</dbReference>
<dbReference type="PANTHER" id="PTHR10806">
    <property type="entry name" value="SIGNAL PEPTIDASE COMPLEX CATALYTIC SUBUNIT SEC11"/>
    <property type="match status" value="1"/>
</dbReference>
<dbReference type="EMBL" id="CAMPGE010024444">
    <property type="protein sequence ID" value="CAI2382283.1"/>
    <property type="molecule type" value="Genomic_DNA"/>
</dbReference>
<keyword evidence="14" id="KW-1185">Reference proteome</keyword>
<evidence type="ECO:0000256" key="2">
    <source>
        <dbReference type="ARBA" id="ARBA00004648"/>
    </source>
</evidence>
<dbReference type="InterPro" id="IPR019758">
    <property type="entry name" value="Pept_S26A_signal_pept_1_CS"/>
</dbReference>
<dbReference type="EC" id="3.4.21.89" evidence="4"/>
<keyword evidence="10 12" id="KW-0472">Membrane</keyword>
<dbReference type="SUPFAM" id="SSF51306">
    <property type="entry name" value="LexA/Signal peptidase"/>
    <property type="match status" value="1"/>
</dbReference>
<accession>A0AAD2D7F5</accession>
<dbReference type="GO" id="GO:0009003">
    <property type="term" value="F:signal peptidase activity"/>
    <property type="evidence" value="ECO:0007669"/>
    <property type="project" value="UniProtKB-EC"/>
</dbReference>
<comment type="function">
    <text evidence="11">Catalytic component of the signal peptidase complex (SPC) which catalyzes the cleavage of N-terminal signal sequences from nascent proteins as they are translocated into the lumen of the endoplasmic reticulum. Specifically cleaves N-terminal signal peptides that contain a hydrophobic alpha-helix (h-region) shorter than 18-20 amino acids.</text>
</comment>
<evidence type="ECO:0000256" key="4">
    <source>
        <dbReference type="ARBA" id="ARBA00013208"/>
    </source>
</evidence>
<dbReference type="GO" id="GO:0005787">
    <property type="term" value="C:signal peptidase complex"/>
    <property type="evidence" value="ECO:0007669"/>
    <property type="project" value="TreeGrafter"/>
</dbReference>
<dbReference type="GO" id="GO:0006465">
    <property type="term" value="P:signal peptide processing"/>
    <property type="evidence" value="ECO:0007669"/>
    <property type="project" value="InterPro"/>
</dbReference>
<evidence type="ECO:0000256" key="11">
    <source>
        <dbReference type="ARBA" id="ARBA00045533"/>
    </source>
</evidence>
<dbReference type="AlphaFoldDB" id="A0AAD2D7F5"/>
<dbReference type="InterPro" id="IPR019533">
    <property type="entry name" value="Peptidase_S26"/>
</dbReference>
<dbReference type="PRINTS" id="PR00728">
    <property type="entry name" value="SIGNALPTASE"/>
</dbReference>
<dbReference type="CDD" id="cd06530">
    <property type="entry name" value="S26_SPase_I"/>
    <property type="match status" value="1"/>
</dbReference>
<evidence type="ECO:0000256" key="5">
    <source>
        <dbReference type="ARBA" id="ARBA00019685"/>
    </source>
</evidence>
<keyword evidence="9 12" id="KW-1133">Transmembrane helix</keyword>
<evidence type="ECO:0000256" key="6">
    <source>
        <dbReference type="ARBA" id="ARBA00021755"/>
    </source>
</evidence>
<name>A0AAD2D7F5_EUPCR</name>
<dbReference type="NCBIfam" id="TIGR02228">
    <property type="entry name" value="sigpep_I_arch"/>
    <property type="match status" value="1"/>
</dbReference>
<comment type="similarity">
    <text evidence="3">Belongs to the peptidase S26B family.</text>
</comment>
<organism evidence="13 14">
    <name type="scientific">Euplotes crassus</name>
    <dbReference type="NCBI Taxonomy" id="5936"/>
    <lineage>
        <taxon>Eukaryota</taxon>
        <taxon>Sar</taxon>
        <taxon>Alveolata</taxon>
        <taxon>Ciliophora</taxon>
        <taxon>Intramacronucleata</taxon>
        <taxon>Spirotrichea</taxon>
        <taxon>Hypotrichia</taxon>
        <taxon>Euplotida</taxon>
        <taxon>Euplotidae</taxon>
        <taxon>Moneuplotes</taxon>
    </lineage>
</organism>
<comment type="subcellular location">
    <subcellularLocation>
        <location evidence="2">Endoplasmic reticulum membrane</location>
        <topology evidence="2">Single-pass type II membrane protein</topology>
    </subcellularLocation>
</comment>
<evidence type="ECO:0000256" key="7">
    <source>
        <dbReference type="ARBA" id="ARBA00022692"/>
    </source>
</evidence>
<comment type="catalytic activity">
    <reaction evidence="1">
        <text>Cleavage of hydrophobic, N-terminal signal or leader sequences from secreted and periplasmic proteins.</text>
        <dbReference type="EC" id="3.4.21.89"/>
    </reaction>
</comment>
<evidence type="ECO:0000256" key="3">
    <source>
        <dbReference type="ARBA" id="ARBA00011035"/>
    </source>
</evidence>
<evidence type="ECO:0000256" key="9">
    <source>
        <dbReference type="ARBA" id="ARBA00022989"/>
    </source>
</evidence>
<reference evidence="13" key="1">
    <citation type="submission" date="2023-07" db="EMBL/GenBank/DDBJ databases">
        <authorList>
            <consortium name="AG Swart"/>
            <person name="Singh M."/>
            <person name="Singh A."/>
            <person name="Seah K."/>
            <person name="Emmerich C."/>
        </authorList>
    </citation>
    <scope>NUCLEOTIDE SEQUENCE</scope>
    <source>
        <strain evidence="13">DP1</strain>
    </source>
</reference>
<dbReference type="InterPro" id="IPR036286">
    <property type="entry name" value="LexA/Signal_pep-like_sf"/>
</dbReference>
<dbReference type="PROSITE" id="PS00761">
    <property type="entry name" value="SPASE_I_3"/>
    <property type="match status" value="1"/>
</dbReference>
<gene>
    <name evidence="13" type="ORF">ECRASSUSDP1_LOCUS23753</name>
</gene>
<dbReference type="GO" id="GO:0004252">
    <property type="term" value="F:serine-type endopeptidase activity"/>
    <property type="evidence" value="ECO:0007669"/>
    <property type="project" value="InterPro"/>
</dbReference>
<evidence type="ECO:0000256" key="8">
    <source>
        <dbReference type="ARBA" id="ARBA00022801"/>
    </source>
</evidence>
<evidence type="ECO:0000256" key="1">
    <source>
        <dbReference type="ARBA" id="ARBA00000677"/>
    </source>
</evidence>
<evidence type="ECO:0000313" key="13">
    <source>
        <dbReference type="EMBL" id="CAI2382283.1"/>
    </source>
</evidence>
<feature type="transmembrane region" description="Helical" evidence="12">
    <location>
        <begin position="19"/>
        <end position="37"/>
    </location>
</feature>
<proteinExistence type="inferred from homology"/>
<dbReference type="Gene3D" id="2.10.109.10">
    <property type="entry name" value="Umud Fragment, subunit A"/>
    <property type="match status" value="1"/>
</dbReference>
<dbReference type="PANTHER" id="PTHR10806:SF6">
    <property type="entry name" value="SIGNAL PEPTIDASE COMPLEX CATALYTIC SUBUNIT SEC11"/>
    <property type="match status" value="1"/>
</dbReference>
<evidence type="ECO:0000256" key="10">
    <source>
        <dbReference type="ARBA" id="ARBA00023136"/>
    </source>
</evidence>
<keyword evidence="8" id="KW-0378">Hydrolase</keyword>
<keyword evidence="7 12" id="KW-0812">Transmembrane</keyword>
<protein>
    <recommendedName>
        <fullName evidence="5">Signal peptidase complex catalytic subunit SEC11</fullName>
        <ecNumber evidence="4">3.4.21.89</ecNumber>
    </recommendedName>
    <alternativeName>
        <fullName evidence="6">Signal peptidase complex catalytic subunit sec11</fullName>
    </alternativeName>
</protein>
<evidence type="ECO:0000313" key="14">
    <source>
        <dbReference type="Proteomes" id="UP001295684"/>
    </source>
</evidence>
<dbReference type="InterPro" id="IPR001733">
    <property type="entry name" value="Peptidase_S26B"/>
</dbReference>
<comment type="caution">
    <text evidence="13">The sequence shown here is derived from an EMBL/GenBank/DDBJ whole genome shotgun (WGS) entry which is preliminary data.</text>
</comment>
<sequence length="183" mass="20459">MEAVKGTISEIAGMKMRKLLLQIVSFIMIVVSALMIWKSCMVLTFCESPIVVVLSGSMEPSFARGDILFLTNFDQDYTPGDIVVYTQGSYEIPIVHRLITVQEIEKDGEAYLLTKGDNNNVDDRGLYDNNLTYLNKKHILGKIRAVAPYVGILTILLNDYPYLKYTVIGGMLIMVLVAKDPQS</sequence>
<evidence type="ECO:0000256" key="12">
    <source>
        <dbReference type="SAM" id="Phobius"/>
    </source>
</evidence>